<evidence type="ECO:0000256" key="4">
    <source>
        <dbReference type="ARBA" id="ARBA00023136"/>
    </source>
</evidence>
<evidence type="ECO:0000256" key="6">
    <source>
        <dbReference type="ARBA" id="ARBA00023288"/>
    </source>
</evidence>
<evidence type="ECO:0000256" key="5">
    <source>
        <dbReference type="ARBA" id="ARBA00023139"/>
    </source>
</evidence>
<gene>
    <name evidence="7" type="ORF">CPX_001419</name>
</gene>
<proteinExistence type="inferred from homology"/>
<dbReference type="OrthoDB" id="385864at2"/>
<keyword evidence="5" id="KW-0564">Palmitate</keyword>
<keyword evidence="6 7" id="KW-0449">Lipoprotein</keyword>
<evidence type="ECO:0000256" key="3">
    <source>
        <dbReference type="ARBA" id="ARBA00022729"/>
    </source>
</evidence>
<dbReference type="SUPFAM" id="SSF53850">
    <property type="entry name" value="Periplasmic binding protein-like II"/>
    <property type="match status" value="1"/>
</dbReference>
<evidence type="ECO:0000256" key="2">
    <source>
        <dbReference type="ARBA" id="ARBA00008973"/>
    </source>
</evidence>
<comment type="subcellular location">
    <subcellularLocation>
        <location evidence="1">Membrane</location>
        <topology evidence="1">Lipid-anchor</topology>
    </subcellularLocation>
</comment>
<reference evidence="8" key="1">
    <citation type="submission" date="2015-05" db="EMBL/GenBank/DDBJ databases">
        <title>Draft genome sequence of 'Candidatus Phytoplasma Pruni' strain CX, a plant pathogenic bacterium.</title>
        <authorList>
            <person name="Lee I.-M."/>
            <person name="Bottner-Parker K.D."/>
            <person name="Shao J."/>
            <person name="Gundersen-Rindal D.E."/>
            <person name="Zhao Y."/>
            <person name="Davis R.E."/>
        </authorList>
    </citation>
    <scope>NUCLEOTIDE SEQUENCE [LARGE SCALE GENOMIC DNA]</scope>
    <source>
        <strain evidence="8">CX</strain>
    </source>
</reference>
<dbReference type="PATRIC" id="fig|479893.3.peg.203"/>
<dbReference type="GO" id="GO:0016020">
    <property type="term" value="C:membrane"/>
    <property type="evidence" value="ECO:0007669"/>
    <property type="project" value="UniProtKB-SubCell"/>
</dbReference>
<evidence type="ECO:0000256" key="1">
    <source>
        <dbReference type="ARBA" id="ARBA00004635"/>
    </source>
</evidence>
<organism evidence="7 8">
    <name type="scientific">Candidatus Phytoplasma pruni</name>
    <dbReference type="NCBI Taxonomy" id="479893"/>
    <lineage>
        <taxon>Bacteria</taxon>
        <taxon>Bacillati</taxon>
        <taxon>Mycoplasmatota</taxon>
        <taxon>Mollicutes</taxon>
        <taxon>Acholeplasmatales</taxon>
        <taxon>Acholeplasmataceae</taxon>
        <taxon>Candidatus Phytoplasma</taxon>
        <taxon>16SrIII (X-disease group)</taxon>
    </lineage>
</organism>
<evidence type="ECO:0000313" key="7">
    <source>
        <dbReference type="EMBL" id="KOR75544.1"/>
    </source>
</evidence>
<dbReference type="Pfam" id="PF03180">
    <property type="entry name" value="Lipoprotein_9"/>
    <property type="match status" value="1"/>
</dbReference>
<comment type="similarity">
    <text evidence="2">Belongs to the NlpA lipoprotein family.</text>
</comment>
<dbReference type="RefSeq" id="WP_053521381.1">
    <property type="nucleotide sequence ID" value="NZ_LHCF01000004.1"/>
</dbReference>
<name>A0A0M1N0R2_9MOLU</name>
<evidence type="ECO:0000313" key="8">
    <source>
        <dbReference type="Proteomes" id="UP000037386"/>
    </source>
</evidence>
<sequence>MKNLNNKKERKVVKVGSPIQAVINTLNKAKELYYDKGIDLEVVKTNWTEENIDILKSKKIDGLIYTNIHVFKATNDFLIKNKQEPFVFIQPFYHSKYGLYANKKSKKQLLSLEEVKKHKNLKVLLAVAFSFIEPCDTSRSLLVLRNNGLIDIPEEVLKEKRLNINFSDITNPYNLEFTKTSQIPFKFAENPDEYDLMANWPAFMNSNPDFIRIGSNITGENEPTNEIVESYAIGLISRQDNQNSEEINILKQILQDPEVKAFHVNQTHNGMKNYVMIEKPEELKDRLIKNWL</sequence>
<dbReference type="AlphaFoldDB" id="A0A0M1N0R2"/>
<dbReference type="STRING" id="479893.CPX_001419"/>
<keyword evidence="4" id="KW-0472">Membrane</keyword>
<protein>
    <submittedName>
        <fullName evidence="7">Putative NlpA-family lipoprotein</fullName>
    </submittedName>
</protein>
<dbReference type="Gene3D" id="3.40.190.10">
    <property type="entry name" value="Periplasmic binding protein-like II"/>
    <property type="match status" value="2"/>
</dbReference>
<dbReference type="Proteomes" id="UP000037386">
    <property type="component" value="Unassembled WGS sequence"/>
</dbReference>
<keyword evidence="3" id="KW-0732">Signal</keyword>
<comment type="caution">
    <text evidence="7">The sequence shown here is derived from an EMBL/GenBank/DDBJ whole genome shotgun (WGS) entry which is preliminary data.</text>
</comment>
<dbReference type="EMBL" id="LHCF01000004">
    <property type="protein sequence ID" value="KOR75544.1"/>
    <property type="molecule type" value="Genomic_DNA"/>
</dbReference>
<accession>A0A0M1N0R2</accession>
<dbReference type="InterPro" id="IPR004872">
    <property type="entry name" value="Lipoprotein_NlpA"/>
</dbReference>